<comment type="caution">
    <text evidence="1">The sequence shown here is derived from an EMBL/GenBank/DDBJ whole genome shotgun (WGS) entry which is preliminary data.</text>
</comment>
<evidence type="ECO:0000313" key="1">
    <source>
        <dbReference type="EMBL" id="CAJ0599723.1"/>
    </source>
</evidence>
<sequence length="201" mass="22395">MGAIKIAVRIEGDHGAAGDREDTGLEVAAEEDISTEGIIITTVIVILDFIGIDNFKHEEAGVGEAVNGENLGNREGNTDVDVKEEAIIISENAHVAIIWLPVFGVYLCSGTKQEKSKPTELANPDDIKIDNSETRSVKIRKKRNKVYRRRFDTVKKCIERKKRERRALKDGRRVKGINKCWKDFLDRNLKSSAHAKSAGPK</sequence>
<evidence type="ECO:0000313" key="2">
    <source>
        <dbReference type="Proteomes" id="UP001176961"/>
    </source>
</evidence>
<dbReference type="Proteomes" id="UP001176961">
    <property type="component" value="Unassembled WGS sequence"/>
</dbReference>
<organism evidence="1 2">
    <name type="scientific">Cylicocyclus nassatus</name>
    <name type="common">Nematode worm</name>
    <dbReference type="NCBI Taxonomy" id="53992"/>
    <lineage>
        <taxon>Eukaryota</taxon>
        <taxon>Metazoa</taxon>
        <taxon>Ecdysozoa</taxon>
        <taxon>Nematoda</taxon>
        <taxon>Chromadorea</taxon>
        <taxon>Rhabditida</taxon>
        <taxon>Rhabditina</taxon>
        <taxon>Rhabditomorpha</taxon>
        <taxon>Strongyloidea</taxon>
        <taxon>Strongylidae</taxon>
        <taxon>Cylicocyclus</taxon>
    </lineage>
</organism>
<reference evidence="1" key="1">
    <citation type="submission" date="2023-07" db="EMBL/GenBank/DDBJ databases">
        <authorList>
            <consortium name="CYATHOMIX"/>
        </authorList>
    </citation>
    <scope>NUCLEOTIDE SEQUENCE</scope>
    <source>
        <strain evidence="1">N/A</strain>
    </source>
</reference>
<dbReference type="AlphaFoldDB" id="A0AA36GX71"/>
<proteinExistence type="predicted"/>
<keyword evidence="2" id="KW-1185">Reference proteome</keyword>
<accession>A0AA36GX71</accession>
<protein>
    <submittedName>
        <fullName evidence="1">Uncharacterized protein</fullName>
    </submittedName>
</protein>
<name>A0AA36GX71_CYLNA</name>
<dbReference type="EMBL" id="CATQJL010000223">
    <property type="protein sequence ID" value="CAJ0599723.1"/>
    <property type="molecule type" value="Genomic_DNA"/>
</dbReference>
<gene>
    <name evidence="1" type="ORF">CYNAS_LOCUS11706</name>
</gene>